<organism evidence="1 2">
    <name type="scientific">Chelonoidis abingdonii</name>
    <name type="common">Abingdon island giant tortoise</name>
    <name type="synonym">Testudo abingdonii</name>
    <dbReference type="NCBI Taxonomy" id="106734"/>
    <lineage>
        <taxon>Eukaryota</taxon>
        <taxon>Metazoa</taxon>
        <taxon>Chordata</taxon>
        <taxon>Craniata</taxon>
        <taxon>Vertebrata</taxon>
        <taxon>Euteleostomi</taxon>
        <taxon>Archelosauria</taxon>
        <taxon>Testudinata</taxon>
        <taxon>Testudines</taxon>
        <taxon>Cryptodira</taxon>
        <taxon>Durocryptodira</taxon>
        <taxon>Testudinoidea</taxon>
        <taxon>Testudinidae</taxon>
        <taxon>Chelonoidis</taxon>
    </lineage>
</organism>
<evidence type="ECO:0000313" key="1">
    <source>
        <dbReference type="Ensembl" id="ENSCABP00000012592.1"/>
    </source>
</evidence>
<keyword evidence="2" id="KW-1185">Reference proteome</keyword>
<dbReference type="Gene3D" id="3.40.50.1000">
    <property type="entry name" value="HAD superfamily/HAD-like"/>
    <property type="match status" value="1"/>
</dbReference>
<proteinExistence type="predicted"/>
<dbReference type="Ensembl" id="ENSCABT00000013803.1">
    <property type="protein sequence ID" value="ENSCABP00000012592.1"/>
    <property type="gene ID" value="ENSCABG00000009431.1"/>
</dbReference>
<reference evidence="1" key="2">
    <citation type="submission" date="2025-09" db="UniProtKB">
        <authorList>
            <consortium name="Ensembl"/>
        </authorList>
    </citation>
    <scope>IDENTIFICATION</scope>
</reference>
<dbReference type="Proteomes" id="UP000694404">
    <property type="component" value="Unplaced"/>
</dbReference>
<accession>A0A8C0GQP3</accession>
<dbReference type="AlphaFoldDB" id="A0A8C0GQP3"/>
<dbReference type="InterPro" id="IPR023214">
    <property type="entry name" value="HAD_sf"/>
</dbReference>
<sequence>WGEEFSCNTRPPVADLLDQWGAFRARFRESCVFHRGRDLKRKHHLVDNFPAHARLTSRGSLQVPVASWFDYMADTELLDLLLLLKGTQQSGRVL</sequence>
<protein>
    <submittedName>
        <fullName evidence="1">Uncharacterized protein</fullName>
    </submittedName>
</protein>
<name>A0A8C0GQP3_CHEAB</name>
<reference evidence="1" key="1">
    <citation type="submission" date="2025-08" db="UniProtKB">
        <authorList>
            <consortium name="Ensembl"/>
        </authorList>
    </citation>
    <scope>IDENTIFICATION</scope>
</reference>
<evidence type="ECO:0000313" key="2">
    <source>
        <dbReference type="Proteomes" id="UP000694404"/>
    </source>
</evidence>
<dbReference type="OMA" id="NFPAHAR"/>